<accession>A0ACC2TLN7</accession>
<proteinExistence type="predicted"/>
<comment type="caution">
    <text evidence="1">The sequence shown here is derived from an EMBL/GenBank/DDBJ whole genome shotgun (WGS) entry which is preliminary data.</text>
</comment>
<reference evidence="1" key="1">
    <citation type="submission" date="2022-04" db="EMBL/GenBank/DDBJ databases">
        <title>Genome of the entomopathogenic fungus Entomophthora muscae.</title>
        <authorList>
            <person name="Elya C."/>
            <person name="Lovett B.R."/>
            <person name="Lee E."/>
            <person name="Macias A.M."/>
            <person name="Hajek A.E."/>
            <person name="De Bivort B.L."/>
            <person name="Kasson M.T."/>
            <person name="De Fine Licht H.H."/>
            <person name="Stajich J.E."/>
        </authorList>
    </citation>
    <scope>NUCLEOTIDE SEQUENCE</scope>
    <source>
        <strain evidence="1">Berkeley</strain>
    </source>
</reference>
<dbReference type="Proteomes" id="UP001165960">
    <property type="component" value="Unassembled WGS sequence"/>
</dbReference>
<keyword evidence="2" id="KW-1185">Reference proteome</keyword>
<name>A0ACC2TLN7_9FUNG</name>
<organism evidence="1 2">
    <name type="scientific">Entomophthora muscae</name>
    <dbReference type="NCBI Taxonomy" id="34485"/>
    <lineage>
        <taxon>Eukaryota</taxon>
        <taxon>Fungi</taxon>
        <taxon>Fungi incertae sedis</taxon>
        <taxon>Zoopagomycota</taxon>
        <taxon>Entomophthoromycotina</taxon>
        <taxon>Entomophthoromycetes</taxon>
        <taxon>Entomophthorales</taxon>
        <taxon>Entomophthoraceae</taxon>
        <taxon>Entomophthora</taxon>
    </lineage>
</organism>
<sequence length="246" mass="28186">MGEDLTAYLPAELVCKILQYFDLNSLHVVSQLNRFYLRLSLPLIYHQPKFATCAQFKKFISCIKLNLQRLEKTAASQSFFPDNTLLPDTQAFAHLIKEIDLSVVPSRWHDITNEDICNCMLLCPNVTMIDLSLCELKDTALAIITKKYGDKLTHLNLYKCTKVEDFSGITKHCPNLVFLDLSYTNIEDDELQKIIQNTHETLNWLSLEGCDMITDTSVERLVTCPNLDYINIQGCYGILNSYDLED</sequence>
<evidence type="ECO:0000313" key="1">
    <source>
        <dbReference type="EMBL" id="KAJ9075402.1"/>
    </source>
</evidence>
<gene>
    <name evidence="1" type="ORF">DSO57_1036406</name>
</gene>
<dbReference type="EMBL" id="QTSX02002479">
    <property type="protein sequence ID" value="KAJ9075402.1"/>
    <property type="molecule type" value="Genomic_DNA"/>
</dbReference>
<evidence type="ECO:0000313" key="2">
    <source>
        <dbReference type="Proteomes" id="UP001165960"/>
    </source>
</evidence>
<protein>
    <submittedName>
        <fullName evidence="1">Uncharacterized protein</fullName>
    </submittedName>
</protein>